<evidence type="ECO:0000256" key="3">
    <source>
        <dbReference type="ARBA" id="ARBA00022691"/>
    </source>
</evidence>
<dbReference type="Gene3D" id="1.10.8.10">
    <property type="entry name" value="DNA helicase RuvA subunit, C-terminal domain"/>
    <property type="match status" value="1"/>
</dbReference>
<organism evidence="6 7">
    <name type="scientific">Pseudoxanthomonas japonensis</name>
    <dbReference type="NCBI Taxonomy" id="69284"/>
    <lineage>
        <taxon>Bacteria</taxon>
        <taxon>Pseudomonadati</taxon>
        <taxon>Pseudomonadota</taxon>
        <taxon>Gammaproteobacteria</taxon>
        <taxon>Lysobacterales</taxon>
        <taxon>Lysobacteraceae</taxon>
        <taxon>Pseudoxanthomonas</taxon>
    </lineage>
</organism>
<protein>
    <submittedName>
        <fullName evidence="6">Modification methylase HemK</fullName>
    </submittedName>
</protein>
<feature type="domain" description="Methyltransferase" evidence="4">
    <location>
        <begin position="128"/>
        <end position="202"/>
    </location>
</feature>
<dbReference type="InterPro" id="IPR004556">
    <property type="entry name" value="HemK-like"/>
</dbReference>
<dbReference type="InterPro" id="IPR040758">
    <property type="entry name" value="PrmC_N"/>
</dbReference>
<dbReference type="InterPro" id="IPR050320">
    <property type="entry name" value="N5-glutamine_MTase"/>
</dbReference>
<keyword evidence="2" id="KW-0808">Transferase</keyword>
<dbReference type="InterPro" id="IPR029063">
    <property type="entry name" value="SAM-dependent_MTases_sf"/>
</dbReference>
<dbReference type="PANTHER" id="PTHR18895:SF74">
    <property type="entry name" value="MTRF1L RELEASE FACTOR GLUTAMINE METHYLTRANSFERASE"/>
    <property type="match status" value="1"/>
</dbReference>
<reference evidence="6 7" key="1">
    <citation type="submission" date="2017-10" db="EMBL/GenBank/DDBJ databases">
        <title>Whole genome sequencing of members of genus Pseudoxanthomonas.</title>
        <authorList>
            <person name="Kumar S."/>
            <person name="Bansal K."/>
            <person name="Kaur A."/>
            <person name="Patil P."/>
            <person name="Sharma S."/>
            <person name="Patil P.B."/>
        </authorList>
    </citation>
    <scope>NUCLEOTIDE SEQUENCE [LARGE SCALE GENOMIC DNA]</scope>
    <source>
        <strain evidence="6 7">DSM 17109</strain>
    </source>
</reference>
<dbReference type="Pfam" id="PF13649">
    <property type="entry name" value="Methyltransf_25"/>
    <property type="match status" value="1"/>
</dbReference>
<dbReference type="SUPFAM" id="SSF53335">
    <property type="entry name" value="S-adenosyl-L-methionine-dependent methyltransferases"/>
    <property type="match status" value="1"/>
</dbReference>
<dbReference type="PROSITE" id="PS00092">
    <property type="entry name" value="N6_MTASE"/>
    <property type="match status" value="1"/>
</dbReference>
<dbReference type="Proteomes" id="UP000781710">
    <property type="component" value="Unassembled WGS sequence"/>
</dbReference>
<keyword evidence="3" id="KW-0949">S-adenosyl-L-methionine</keyword>
<dbReference type="Pfam" id="PF17827">
    <property type="entry name" value="PrmC_N"/>
    <property type="match status" value="1"/>
</dbReference>
<sequence length="305" mass="32111">MTAAAEQRLRTLQAHWQAAHDKPEETPENTLRALWSAATGSPLSAVAAAAAMLSELDEAAERRLDDLIGKRLAGTPLAHLTGRQHFLGLELLAGPEALIPRRETELLGQAVIGLAQSRGADGPPGIAVDVCTGSGNLALALAHHVAGLRVFGADLSEDAVALARRNATLLGLADRVEFHAGDLLAPFDTPVFHGAVDLLLCNPPYISSSKVGAMPEEISAHEPRLAFDGGPLGVSLLARLMQDAVRFVKPGGWLAFEVGLGQGPAMARRLRNDGAWDDVRELIDGDGAVRALLARRADRITGDNG</sequence>
<dbReference type="Gene3D" id="3.40.50.150">
    <property type="entry name" value="Vaccinia Virus protein VP39"/>
    <property type="match status" value="1"/>
</dbReference>
<dbReference type="RefSeq" id="WP_162339196.1">
    <property type="nucleotide sequence ID" value="NZ_JBHSRQ010000013.1"/>
</dbReference>
<dbReference type="NCBIfam" id="TIGR00536">
    <property type="entry name" value="hemK_fam"/>
    <property type="match status" value="1"/>
</dbReference>
<evidence type="ECO:0000259" key="5">
    <source>
        <dbReference type="Pfam" id="PF17827"/>
    </source>
</evidence>
<accession>A0ABQ6ZCS3</accession>
<dbReference type="GO" id="GO:0008168">
    <property type="term" value="F:methyltransferase activity"/>
    <property type="evidence" value="ECO:0007669"/>
    <property type="project" value="UniProtKB-KW"/>
</dbReference>
<gene>
    <name evidence="6" type="ORF">CSC78_17745</name>
</gene>
<dbReference type="EMBL" id="PDWW01000036">
    <property type="protein sequence ID" value="KAF1721648.1"/>
    <property type="molecule type" value="Genomic_DNA"/>
</dbReference>
<dbReference type="InterPro" id="IPR041698">
    <property type="entry name" value="Methyltransf_25"/>
</dbReference>
<name>A0ABQ6ZCS3_9GAMM</name>
<dbReference type="InterPro" id="IPR002052">
    <property type="entry name" value="DNA_methylase_N6_adenine_CS"/>
</dbReference>
<evidence type="ECO:0000256" key="1">
    <source>
        <dbReference type="ARBA" id="ARBA00022603"/>
    </source>
</evidence>
<evidence type="ECO:0000256" key="2">
    <source>
        <dbReference type="ARBA" id="ARBA00022679"/>
    </source>
</evidence>
<dbReference type="PANTHER" id="PTHR18895">
    <property type="entry name" value="HEMK METHYLTRANSFERASE"/>
    <property type="match status" value="1"/>
</dbReference>
<evidence type="ECO:0000313" key="7">
    <source>
        <dbReference type="Proteomes" id="UP000781710"/>
    </source>
</evidence>
<dbReference type="GO" id="GO:0032259">
    <property type="term" value="P:methylation"/>
    <property type="evidence" value="ECO:0007669"/>
    <property type="project" value="UniProtKB-KW"/>
</dbReference>
<evidence type="ECO:0000259" key="4">
    <source>
        <dbReference type="Pfam" id="PF13649"/>
    </source>
</evidence>
<feature type="domain" description="Release factor glutamine methyltransferase N-terminal" evidence="5">
    <location>
        <begin position="24"/>
        <end position="82"/>
    </location>
</feature>
<dbReference type="CDD" id="cd02440">
    <property type="entry name" value="AdoMet_MTases"/>
    <property type="match status" value="1"/>
</dbReference>
<proteinExistence type="predicted"/>
<keyword evidence="7" id="KW-1185">Reference proteome</keyword>
<evidence type="ECO:0000313" key="6">
    <source>
        <dbReference type="EMBL" id="KAF1721648.1"/>
    </source>
</evidence>
<keyword evidence="1 6" id="KW-0489">Methyltransferase</keyword>
<comment type="caution">
    <text evidence="6">The sequence shown here is derived from an EMBL/GenBank/DDBJ whole genome shotgun (WGS) entry which is preliminary data.</text>
</comment>